<proteinExistence type="predicted"/>
<feature type="compositionally biased region" description="Polar residues" evidence="1">
    <location>
        <begin position="1"/>
        <end position="12"/>
    </location>
</feature>
<comment type="caution">
    <text evidence="2">The sequence shown here is derived from an EMBL/GenBank/DDBJ whole genome shotgun (WGS) entry which is preliminary data.</text>
</comment>
<dbReference type="Proteomes" id="UP000821853">
    <property type="component" value="Chromosome 2"/>
</dbReference>
<dbReference type="AlphaFoldDB" id="A0A9J6FXH9"/>
<feature type="compositionally biased region" description="Basic and acidic residues" evidence="1">
    <location>
        <begin position="36"/>
        <end position="47"/>
    </location>
</feature>
<evidence type="ECO:0000313" key="3">
    <source>
        <dbReference type="Proteomes" id="UP000821853"/>
    </source>
</evidence>
<name>A0A9J6FXH9_HAELO</name>
<reference evidence="2 3" key="1">
    <citation type="journal article" date="2020" name="Cell">
        <title>Large-Scale Comparative Analyses of Tick Genomes Elucidate Their Genetic Diversity and Vector Capacities.</title>
        <authorList>
            <consortium name="Tick Genome and Microbiome Consortium (TIGMIC)"/>
            <person name="Jia N."/>
            <person name="Wang J."/>
            <person name="Shi W."/>
            <person name="Du L."/>
            <person name="Sun Y."/>
            <person name="Zhan W."/>
            <person name="Jiang J.F."/>
            <person name="Wang Q."/>
            <person name="Zhang B."/>
            <person name="Ji P."/>
            <person name="Bell-Sakyi L."/>
            <person name="Cui X.M."/>
            <person name="Yuan T.T."/>
            <person name="Jiang B.G."/>
            <person name="Yang W.F."/>
            <person name="Lam T.T."/>
            <person name="Chang Q.C."/>
            <person name="Ding S.J."/>
            <person name="Wang X.J."/>
            <person name="Zhu J.G."/>
            <person name="Ruan X.D."/>
            <person name="Zhao L."/>
            <person name="Wei J.T."/>
            <person name="Ye R.Z."/>
            <person name="Que T.C."/>
            <person name="Du C.H."/>
            <person name="Zhou Y.H."/>
            <person name="Cheng J.X."/>
            <person name="Dai P.F."/>
            <person name="Guo W.B."/>
            <person name="Han X.H."/>
            <person name="Huang E.J."/>
            <person name="Li L.F."/>
            <person name="Wei W."/>
            <person name="Gao Y.C."/>
            <person name="Liu J.Z."/>
            <person name="Shao H.Z."/>
            <person name="Wang X."/>
            <person name="Wang C.C."/>
            <person name="Yang T.C."/>
            <person name="Huo Q.B."/>
            <person name="Li W."/>
            <person name="Chen H.Y."/>
            <person name="Chen S.E."/>
            <person name="Zhou L.G."/>
            <person name="Ni X.B."/>
            <person name="Tian J.H."/>
            <person name="Sheng Y."/>
            <person name="Liu T."/>
            <person name="Pan Y.S."/>
            <person name="Xia L.Y."/>
            <person name="Li J."/>
            <person name="Zhao F."/>
            <person name="Cao W.C."/>
        </authorList>
    </citation>
    <scope>NUCLEOTIDE SEQUENCE [LARGE SCALE GENOMIC DNA]</scope>
    <source>
        <strain evidence="2">HaeL-2018</strain>
    </source>
</reference>
<evidence type="ECO:0000313" key="2">
    <source>
        <dbReference type="EMBL" id="KAH9367797.1"/>
    </source>
</evidence>
<organism evidence="2 3">
    <name type="scientific">Haemaphysalis longicornis</name>
    <name type="common">Bush tick</name>
    <dbReference type="NCBI Taxonomy" id="44386"/>
    <lineage>
        <taxon>Eukaryota</taxon>
        <taxon>Metazoa</taxon>
        <taxon>Ecdysozoa</taxon>
        <taxon>Arthropoda</taxon>
        <taxon>Chelicerata</taxon>
        <taxon>Arachnida</taxon>
        <taxon>Acari</taxon>
        <taxon>Parasitiformes</taxon>
        <taxon>Ixodida</taxon>
        <taxon>Ixodoidea</taxon>
        <taxon>Ixodidae</taxon>
        <taxon>Haemaphysalinae</taxon>
        <taxon>Haemaphysalis</taxon>
    </lineage>
</organism>
<accession>A0A9J6FXH9</accession>
<dbReference type="VEuPathDB" id="VectorBase:HLOH_052442"/>
<evidence type="ECO:0000256" key="1">
    <source>
        <dbReference type="SAM" id="MobiDB-lite"/>
    </source>
</evidence>
<sequence length="70" mass="7955">MVSQSHPKTTKTTRAELPATSNEAAEPRLGSLIETPETRKAPAESRRTRSKTSWECADRICRLFQEKILR</sequence>
<gene>
    <name evidence="2" type="ORF">HPB48_012109</name>
</gene>
<dbReference type="EMBL" id="JABSTR010000004">
    <property type="protein sequence ID" value="KAH9367797.1"/>
    <property type="molecule type" value="Genomic_DNA"/>
</dbReference>
<feature type="region of interest" description="Disordered" evidence="1">
    <location>
        <begin position="1"/>
        <end position="52"/>
    </location>
</feature>
<keyword evidence="3" id="KW-1185">Reference proteome</keyword>
<protein>
    <submittedName>
        <fullName evidence="2">Uncharacterized protein</fullName>
    </submittedName>
</protein>